<gene>
    <name evidence="6" type="ORF">PUN28_016083</name>
</gene>
<dbReference type="GO" id="GO:0004866">
    <property type="term" value="F:endopeptidase inhibitor activity"/>
    <property type="evidence" value="ECO:0007669"/>
    <property type="project" value="InterPro"/>
</dbReference>
<dbReference type="EMBL" id="JADYXP020000018">
    <property type="protein sequence ID" value="KAL0106106.1"/>
    <property type="molecule type" value="Genomic_DNA"/>
</dbReference>
<evidence type="ECO:0000313" key="7">
    <source>
        <dbReference type="Proteomes" id="UP001430953"/>
    </source>
</evidence>
<dbReference type="Gene3D" id="3.40.1000.30">
    <property type="match status" value="1"/>
</dbReference>
<evidence type="ECO:0000256" key="1">
    <source>
        <dbReference type="ARBA" id="ARBA00006405"/>
    </source>
</evidence>
<keyword evidence="3" id="KW-0647">Proteasome</keyword>
<evidence type="ECO:0000259" key="5">
    <source>
        <dbReference type="Pfam" id="PF11566"/>
    </source>
</evidence>
<comment type="caution">
    <text evidence="6">The sequence shown here is derived from an EMBL/GenBank/DDBJ whole genome shotgun (WGS) entry which is preliminary data.</text>
</comment>
<name>A0AAW2EUM7_9HYME</name>
<dbReference type="InterPro" id="IPR045128">
    <property type="entry name" value="PI31-like"/>
</dbReference>
<dbReference type="GO" id="GO:0070628">
    <property type="term" value="F:proteasome binding"/>
    <property type="evidence" value="ECO:0007669"/>
    <property type="project" value="InterPro"/>
</dbReference>
<organism evidence="6 7">
    <name type="scientific">Cardiocondyla obscurior</name>
    <dbReference type="NCBI Taxonomy" id="286306"/>
    <lineage>
        <taxon>Eukaryota</taxon>
        <taxon>Metazoa</taxon>
        <taxon>Ecdysozoa</taxon>
        <taxon>Arthropoda</taxon>
        <taxon>Hexapoda</taxon>
        <taxon>Insecta</taxon>
        <taxon>Pterygota</taxon>
        <taxon>Neoptera</taxon>
        <taxon>Endopterygota</taxon>
        <taxon>Hymenoptera</taxon>
        <taxon>Apocrita</taxon>
        <taxon>Aculeata</taxon>
        <taxon>Formicoidea</taxon>
        <taxon>Formicidae</taxon>
        <taxon>Myrmicinae</taxon>
        <taxon>Cardiocondyla</taxon>
    </lineage>
</organism>
<evidence type="ECO:0000256" key="4">
    <source>
        <dbReference type="SAM" id="MobiDB-lite"/>
    </source>
</evidence>
<feature type="domain" description="PI31 proteasome regulator N-terminal" evidence="5">
    <location>
        <begin position="20"/>
        <end position="144"/>
    </location>
</feature>
<feature type="region of interest" description="Disordered" evidence="4">
    <location>
        <begin position="158"/>
        <end position="200"/>
    </location>
</feature>
<dbReference type="PANTHER" id="PTHR13266">
    <property type="entry name" value="PROTEASOME INHIBITOR"/>
    <property type="match status" value="1"/>
</dbReference>
<dbReference type="InterPro" id="IPR021625">
    <property type="entry name" value="PI31_Prot_N"/>
</dbReference>
<sequence>MACANNVFGFELFQKLYYNDIRKKEDVIILFVHWYLTKSGFRCIGIGDDTSFDASETGTELLPTEWSSRPNYALRYVRDSKLHVLLGIKSDTDLLLNFMRHHDNSVLNIPFPIDETVSALHGSLEVIMPSYQTILRNLQKDFVSAICSKDAEIQTTTLNDERSSEMGRNPNIYYNPSNLNRPRVNRPELDPGRVGVRDLDPFGEGSGMIFDPFDTRRRQIGRSPAGLGVPGILPPGGIPPHARFDPFGPPDLEPRPPIRYPRSGDDHFPPPGYDDMFQ</sequence>
<dbReference type="Pfam" id="PF11566">
    <property type="entry name" value="PI31_Prot_N"/>
    <property type="match status" value="1"/>
</dbReference>
<dbReference type="PANTHER" id="PTHR13266:SF1">
    <property type="entry name" value="PROTEASOME INHIBITOR PI31 SUBUNIT"/>
    <property type="match status" value="1"/>
</dbReference>
<reference evidence="6 7" key="1">
    <citation type="submission" date="2023-03" db="EMBL/GenBank/DDBJ databases">
        <title>High recombination rates correlate with genetic variation in Cardiocondyla obscurior ants.</title>
        <authorList>
            <person name="Errbii M."/>
        </authorList>
    </citation>
    <scope>NUCLEOTIDE SEQUENCE [LARGE SCALE GENOMIC DNA]</scope>
    <source>
        <strain evidence="6">Alpha-2009</strain>
        <tissue evidence="6">Whole body</tissue>
    </source>
</reference>
<dbReference type="GO" id="GO:0043161">
    <property type="term" value="P:proteasome-mediated ubiquitin-dependent protein catabolic process"/>
    <property type="evidence" value="ECO:0007669"/>
    <property type="project" value="InterPro"/>
</dbReference>
<dbReference type="AlphaFoldDB" id="A0AAW2EUM7"/>
<feature type="compositionally biased region" description="Basic and acidic residues" evidence="4">
    <location>
        <begin position="185"/>
        <end position="200"/>
    </location>
</feature>
<dbReference type="GO" id="GO:0000502">
    <property type="term" value="C:proteasome complex"/>
    <property type="evidence" value="ECO:0007669"/>
    <property type="project" value="UniProtKB-KW"/>
</dbReference>
<evidence type="ECO:0000256" key="3">
    <source>
        <dbReference type="ARBA" id="ARBA00022942"/>
    </source>
</evidence>
<proteinExistence type="inferred from homology"/>
<comment type="similarity">
    <text evidence="1">Belongs to the proteasome inhibitor PI31 family.</text>
</comment>
<feature type="region of interest" description="Disordered" evidence="4">
    <location>
        <begin position="225"/>
        <end position="278"/>
    </location>
</feature>
<accession>A0AAW2EUM7</accession>
<evidence type="ECO:0000256" key="2">
    <source>
        <dbReference type="ARBA" id="ARBA00015575"/>
    </source>
</evidence>
<evidence type="ECO:0000313" key="6">
    <source>
        <dbReference type="EMBL" id="KAL0106106.1"/>
    </source>
</evidence>
<protein>
    <recommendedName>
        <fullName evidence="2">Proteasome inhibitor PI31 subunit</fullName>
    </recommendedName>
</protein>
<keyword evidence="7" id="KW-1185">Reference proteome</keyword>
<dbReference type="Proteomes" id="UP001430953">
    <property type="component" value="Unassembled WGS sequence"/>
</dbReference>
<feature type="compositionally biased region" description="Basic and acidic residues" evidence="4">
    <location>
        <begin position="252"/>
        <end position="268"/>
    </location>
</feature>